<name>A0A5J6MME5_9PROT</name>
<feature type="transmembrane region" description="Helical" evidence="7">
    <location>
        <begin position="169"/>
        <end position="187"/>
    </location>
</feature>
<comment type="subcellular location">
    <subcellularLocation>
        <location evidence="1">Cell membrane</location>
        <topology evidence="1">Multi-pass membrane protein</topology>
    </subcellularLocation>
</comment>
<dbReference type="InterPro" id="IPR051258">
    <property type="entry name" value="Diverse_Substrate_Transporter"/>
</dbReference>
<feature type="transmembrane region" description="Helical" evidence="7">
    <location>
        <begin position="37"/>
        <end position="57"/>
    </location>
</feature>
<evidence type="ECO:0000256" key="5">
    <source>
        <dbReference type="ARBA" id="ARBA00023136"/>
    </source>
</evidence>
<dbReference type="RefSeq" id="WP_191908574.1">
    <property type="nucleotide sequence ID" value="NZ_CP042906.1"/>
</dbReference>
<keyword evidence="5 7" id="KW-0472">Membrane</keyword>
<feature type="transmembrane region" description="Helical" evidence="7">
    <location>
        <begin position="63"/>
        <end position="80"/>
    </location>
</feature>
<dbReference type="GO" id="GO:0005886">
    <property type="term" value="C:plasma membrane"/>
    <property type="evidence" value="ECO:0007669"/>
    <property type="project" value="UniProtKB-SubCell"/>
</dbReference>
<gene>
    <name evidence="9" type="ORF">FRZ44_26680</name>
</gene>
<dbReference type="KEGG" id="htq:FRZ44_26680"/>
<evidence type="ECO:0000313" key="9">
    <source>
        <dbReference type="EMBL" id="QEX17370.1"/>
    </source>
</evidence>
<keyword evidence="4 7" id="KW-1133">Transmembrane helix</keyword>
<evidence type="ECO:0000256" key="3">
    <source>
        <dbReference type="ARBA" id="ARBA00022692"/>
    </source>
</evidence>
<feature type="transmembrane region" description="Helical" evidence="7">
    <location>
        <begin position="199"/>
        <end position="217"/>
    </location>
</feature>
<dbReference type="InterPro" id="IPR037185">
    <property type="entry name" value="EmrE-like"/>
</dbReference>
<evidence type="ECO:0000256" key="2">
    <source>
        <dbReference type="ARBA" id="ARBA00022475"/>
    </source>
</evidence>
<dbReference type="SUPFAM" id="SSF103481">
    <property type="entry name" value="Multidrug resistance efflux transporter EmrE"/>
    <property type="match status" value="2"/>
</dbReference>
<feature type="compositionally biased region" description="Polar residues" evidence="6">
    <location>
        <begin position="1"/>
        <end position="12"/>
    </location>
</feature>
<evidence type="ECO:0000256" key="6">
    <source>
        <dbReference type="SAM" id="MobiDB-lite"/>
    </source>
</evidence>
<dbReference type="PANTHER" id="PTHR42920:SF5">
    <property type="entry name" value="EAMA DOMAIN-CONTAINING PROTEIN"/>
    <property type="match status" value="1"/>
</dbReference>
<evidence type="ECO:0000259" key="8">
    <source>
        <dbReference type="Pfam" id="PF00892"/>
    </source>
</evidence>
<evidence type="ECO:0000313" key="10">
    <source>
        <dbReference type="Proteomes" id="UP000326202"/>
    </source>
</evidence>
<feature type="transmembrane region" description="Helical" evidence="7">
    <location>
        <begin position="284"/>
        <end position="303"/>
    </location>
</feature>
<protein>
    <recommendedName>
        <fullName evidence="8">EamA domain-containing protein</fullName>
    </recommendedName>
</protein>
<feature type="region of interest" description="Disordered" evidence="6">
    <location>
        <begin position="1"/>
        <end position="22"/>
    </location>
</feature>
<evidence type="ECO:0000256" key="7">
    <source>
        <dbReference type="SAM" id="Phobius"/>
    </source>
</evidence>
<feature type="domain" description="EamA" evidence="8">
    <location>
        <begin position="168"/>
        <end position="301"/>
    </location>
</feature>
<accession>A0A5J6MME5</accession>
<feature type="transmembrane region" description="Helical" evidence="7">
    <location>
        <begin position="92"/>
        <end position="111"/>
    </location>
</feature>
<keyword evidence="10" id="KW-1185">Reference proteome</keyword>
<dbReference type="InterPro" id="IPR000620">
    <property type="entry name" value="EamA_dom"/>
</dbReference>
<dbReference type="AlphaFoldDB" id="A0A5J6MME5"/>
<keyword evidence="2" id="KW-1003">Cell membrane</keyword>
<dbReference type="Pfam" id="PF00892">
    <property type="entry name" value="EamA"/>
    <property type="match status" value="1"/>
</dbReference>
<evidence type="ECO:0000256" key="1">
    <source>
        <dbReference type="ARBA" id="ARBA00004651"/>
    </source>
</evidence>
<dbReference type="EMBL" id="CP042906">
    <property type="protein sequence ID" value="QEX17370.1"/>
    <property type="molecule type" value="Genomic_DNA"/>
</dbReference>
<feature type="transmembrane region" description="Helical" evidence="7">
    <location>
        <begin position="229"/>
        <end position="246"/>
    </location>
</feature>
<feature type="transmembrane region" description="Helical" evidence="7">
    <location>
        <begin position="258"/>
        <end position="278"/>
    </location>
</feature>
<dbReference type="Proteomes" id="UP000326202">
    <property type="component" value="Chromosome"/>
</dbReference>
<reference evidence="9 10" key="1">
    <citation type="submission" date="2019-08" db="EMBL/GenBank/DDBJ databases">
        <title>Hyperibacter terrae gen. nov., sp. nov. and Hyperibacter viscosus sp. nov., two new members in the family Rhodospirillaceae isolated from the rhizosphere of Hypericum perforatum.</title>
        <authorList>
            <person name="Noviana Z."/>
        </authorList>
    </citation>
    <scope>NUCLEOTIDE SEQUENCE [LARGE SCALE GENOMIC DNA]</scope>
    <source>
        <strain evidence="9 10">R5913</strain>
    </source>
</reference>
<sequence length="309" mass="31705">MTLQTAIAQSSSPERDPRPAAAGPRLARAFGRLPPTALLILSILSVALGSALATILFSTVGPAGTAMLSAGFSAIVLSVLRPPKIDSRLRKHAGLILIFGLTDACMVLPFFLAIQSIPLGIAATITFLGPLGLAVATSRRISHFLWIGVALLGIGLLTPEIGADLDSTGLGLAALAAVAWAVFVPLSKRTGTIFDGIDALTWGLWMSTLMLLPFALAEGTVLHAGGLELGGAFAVALLTAVLPMAMEFQALQNISARAYGILVTLEPAVSALVGALFLGQALSGRATIAIVCVTIAAIGVTLFEKPDAH</sequence>
<evidence type="ECO:0000256" key="4">
    <source>
        <dbReference type="ARBA" id="ARBA00022989"/>
    </source>
</evidence>
<organism evidence="9 10">
    <name type="scientific">Hypericibacter terrae</name>
    <dbReference type="NCBI Taxonomy" id="2602015"/>
    <lineage>
        <taxon>Bacteria</taxon>
        <taxon>Pseudomonadati</taxon>
        <taxon>Pseudomonadota</taxon>
        <taxon>Alphaproteobacteria</taxon>
        <taxon>Rhodospirillales</taxon>
        <taxon>Dongiaceae</taxon>
        <taxon>Hypericibacter</taxon>
    </lineage>
</organism>
<feature type="transmembrane region" description="Helical" evidence="7">
    <location>
        <begin position="144"/>
        <end position="163"/>
    </location>
</feature>
<dbReference type="PANTHER" id="PTHR42920">
    <property type="entry name" value="OS03G0707200 PROTEIN-RELATED"/>
    <property type="match status" value="1"/>
</dbReference>
<proteinExistence type="predicted"/>
<feature type="transmembrane region" description="Helical" evidence="7">
    <location>
        <begin position="117"/>
        <end position="137"/>
    </location>
</feature>
<keyword evidence="3 7" id="KW-0812">Transmembrane</keyword>